<keyword evidence="4 7" id="KW-0539">Nucleus</keyword>
<protein>
    <recommendedName>
        <fullName evidence="7">U3 small nucleolar ribonucleoprotein protein MPP10</fullName>
    </recommendedName>
</protein>
<dbReference type="GO" id="GO:0032040">
    <property type="term" value="C:small-subunit processome"/>
    <property type="evidence" value="ECO:0007669"/>
    <property type="project" value="TreeGrafter"/>
</dbReference>
<feature type="compositionally biased region" description="Basic and acidic residues" evidence="8">
    <location>
        <begin position="682"/>
        <end position="692"/>
    </location>
</feature>
<dbReference type="Proteomes" id="UP000664521">
    <property type="component" value="Unassembled WGS sequence"/>
</dbReference>
<dbReference type="OrthoDB" id="445326at2759"/>
<comment type="function">
    <text evidence="7">Involved in nucleolar processing of pre-18S ribosomal RNA.</text>
</comment>
<proteinExistence type="inferred from homology"/>
<sequence length="733" mass="81231">MAASSGSSLITRTHPAPSGLHPSSDQLLLSSLSSSAHEFLQPSPSLHTAALILAKRYLDPLAQSTSNAQAQRQQDARRKRKRGQPDRYDSEPMLRMKQVYVEGLAVGQIWEQARRILDASRDEIERSFPEVMVGNDEAGKPENTANRASRQKTVKMVAFNEVEDEVGSSSPELRDHEKDHIFEDQNSDVDGALDNDVEIPSEEDLARLDIGEEIAEDFDPEKGDIETESKEVFILDKNGLNDGFFSIDDFNRQSEFLEQQDTRGDLDDGAASDEEDIDWEIDPAALGSPTEGAQNLRSEEARDTEDEENGPTFGDADINGTDTDEASDAESDVENFGPSNTNDIMYADFFAPPPRKASKRSRALPKTQPPPSLAEGADAEDDIQRTISAVRRDIFEDDLSPNESEDALTPDSDPDAPLSRRSNHEKRQAKLAAEIRKLEAANVAKRDWTLSGEARAAERPLNSLLEEDLEFERAGKPIPVITAEVSEDIEALIKRRILAREFDEVIRRRPGDLVTGKSIRRGRFELDDSKPQQSLADIYEAEHLENVDPEGHVSKQDEKLKEEQEVIKKLWADVSAKLDALSSWHYKPKPPEANINVVADVPTISMEDARPSAGGVAGESMLAPQEIYKAGEGADKKREVVPKSGLVKAREEMTREEKLRRRRREKERIRKAGGLAAGKIPESNKSRDKKEVVGQLKRGGVKVIGKKGELKDVDGKAAEGRKGIAVGSRVYKL</sequence>
<accession>A0A8H3G2M0</accession>
<comment type="caution">
    <text evidence="9">The sequence shown here is derived from an EMBL/GenBank/DDBJ whole genome shotgun (WGS) entry which is preliminary data.</text>
</comment>
<dbReference type="GO" id="GO:0005732">
    <property type="term" value="C:sno(s)RNA-containing ribonucleoprotein complex"/>
    <property type="evidence" value="ECO:0007669"/>
    <property type="project" value="UniProtKB-UniRule"/>
</dbReference>
<feature type="compositionally biased region" description="Acidic residues" evidence="8">
    <location>
        <begin position="395"/>
        <end position="414"/>
    </location>
</feature>
<feature type="compositionally biased region" description="Acidic residues" evidence="8">
    <location>
        <begin position="322"/>
        <end position="333"/>
    </location>
</feature>
<evidence type="ECO:0000313" key="10">
    <source>
        <dbReference type="Proteomes" id="UP000664521"/>
    </source>
</evidence>
<dbReference type="PANTHER" id="PTHR17039:SF0">
    <property type="entry name" value="U3 SMALL NUCLEOLAR RIBONUCLEOPROTEIN PROTEIN MPP10"/>
    <property type="match status" value="1"/>
</dbReference>
<evidence type="ECO:0000256" key="1">
    <source>
        <dbReference type="ARBA" id="ARBA00004604"/>
    </source>
</evidence>
<evidence type="ECO:0000256" key="6">
    <source>
        <dbReference type="ARBA" id="ARBA00029455"/>
    </source>
</evidence>
<comment type="similarity">
    <text evidence="6 7">Belongs to the MPP10 family.</text>
</comment>
<gene>
    <name evidence="9" type="primary">MPP10</name>
    <name evidence="9" type="ORF">HETSPECPRED_008254</name>
</gene>
<feature type="compositionally biased region" description="Basic residues" evidence="8">
    <location>
        <begin position="660"/>
        <end position="671"/>
    </location>
</feature>
<feature type="region of interest" description="Disordered" evidence="8">
    <location>
        <begin position="63"/>
        <end position="92"/>
    </location>
</feature>
<evidence type="ECO:0000256" key="2">
    <source>
        <dbReference type="ARBA" id="ARBA00022517"/>
    </source>
</evidence>
<dbReference type="AlphaFoldDB" id="A0A8H3G2M0"/>
<dbReference type="GO" id="GO:0034457">
    <property type="term" value="C:Mpp10 complex"/>
    <property type="evidence" value="ECO:0007669"/>
    <property type="project" value="UniProtKB-UniRule"/>
</dbReference>
<evidence type="ECO:0000313" key="9">
    <source>
        <dbReference type="EMBL" id="CAF9932023.1"/>
    </source>
</evidence>
<name>A0A8H3G2M0_9LECA</name>
<feature type="region of interest" description="Disordered" evidence="8">
    <location>
        <begin position="256"/>
        <end position="430"/>
    </location>
</feature>
<dbReference type="PIRSF" id="PIRSF017300">
    <property type="entry name" value="snoRNP_Mpp10"/>
    <property type="match status" value="1"/>
</dbReference>
<dbReference type="GO" id="GO:0006364">
    <property type="term" value="P:rRNA processing"/>
    <property type="evidence" value="ECO:0007669"/>
    <property type="project" value="UniProtKB-KW"/>
</dbReference>
<keyword evidence="10" id="KW-1185">Reference proteome</keyword>
<organism evidence="9 10">
    <name type="scientific">Heterodermia speciosa</name>
    <dbReference type="NCBI Taxonomy" id="116794"/>
    <lineage>
        <taxon>Eukaryota</taxon>
        <taxon>Fungi</taxon>
        <taxon>Dikarya</taxon>
        <taxon>Ascomycota</taxon>
        <taxon>Pezizomycotina</taxon>
        <taxon>Lecanoromycetes</taxon>
        <taxon>OSLEUM clade</taxon>
        <taxon>Lecanoromycetidae</taxon>
        <taxon>Caliciales</taxon>
        <taxon>Physciaceae</taxon>
        <taxon>Heterodermia</taxon>
    </lineage>
</organism>
<dbReference type="EMBL" id="CAJPDS010000061">
    <property type="protein sequence ID" value="CAF9932023.1"/>
    <property type="molecule type" value="Genomic_DNA"/>
</dbReference>
<dbReference type="PANTHER" id="PTHR17039">
    <property type="entry name" value="U3 SMALL NUCLEOLAR RIBONUCLEOPROTEIN PROTEIN MPP10"/>
    <property type="match status" value="1"/>
</dbReference>
<dbReference type="Pfam" id="PF04006">
    <property type="entry name" value="Mpp10"/>
    <property type="match status" value="1"/>
</dbReference>
<comment type="subcellular location">
    <subcellularLocation>
        <location evidence="1 7">Nucleus</location>
        <location evidence="1 7">Nucleolus</location>
    </subcellularLocation>
</comment>
<feature type="region of interest" description="Disordered" evidence="8">
    <location>
        <begin position="1"/>
        <end position="26"/>
    </location>
</feature>
<feature type="compositionally biased region" description="Polar residues" evidence="8">
    <location>
        <begin position="1"/>
        <end position="11"/>
    </location>
</feature>
<feature type="region of interest" description="Disordered" evidence="8">
    <location>
        <begin position="651"/>
        <end position="694"/>
    </location>
</feature>
<feature type="compositionally biased region" description="Basic and acidic residues" evidence="8">
    <location>
        <begin position="83"/>
        <end position="92"/>
    </location>
</feature>
<evidence type="ECO:0000256" key="3">
    <source>
        <dbReference type="ARBA" id="ARBA00022552"/>
    </source>
</evidence>
<keyword evidence="3 7" id="KW-0698">rRNA processing</keyword>
<dbReference type="InterPro" id="IPR012173">
    <property type="entry name" value="Mpp10"/>
</dbReference>
<reference evidence="9" key="1">
    <citation type="submission" date="2021-03" db="EMBL/GenBank/DDBJ databases">
        <authorList>
            <person name="Tagirdzhanova G."/>
        </authorList>
    </citation>
    <scope>NUCLEOTIDE SEQUENCE</scope>
</reference>
<evidence type="ECO:0000256" key="7">
    <source>
        <dbReference type="PIRNR" id="PIRNR017300"/>
    </source>
</evidence>
<evidence type="ECO:0000256" key="4">
    <source>
        <dbReference type="ARBA" id="ARBA00023242"/>
    </source>
</evidence>
<keyword evidence="2 7" id="KW-0690">Ribosome biogenesis</keyword>
<keyword evidence="5 7" id="KW-0687">Ribonucleoprotein</keyword>
<evidence type="ECO:0000256" key="8">
    <source>
        <dbReference type="SAM" id="MobiDB-lite"/>
    </source>
</evidence>
<evidence type="ECO:0000256" key="5">
    <source>
        <dbReference type="ARBA" id="ARBA00023274"/>
    </source>
</evidence>
<feature type="compositionally biased region" description="Acidic residues" evidence="8">
    <location>
        <begin position="267"/>
        <end position="281"/>
    </location>
</feature>